<evidence type="ECO:0000256" key="1">
    <source>
        <dbReference type="SAM" id="MobiDB-lite"/>
    </source>
</evidence>
<dbReference type="Gramene" id="OGLUM08G12080.1">
    <property type="protein sequence ID" value="OGLUM08G12080.1"/>
    <property type="gene ID" value="OGLUM08G12080"/>
</dbReference>
<feature type="compositionally biased region" description="Basic residues" evidence="1">
    <location>
        <begin position="228"/>
        <end position="242"/>
    </location>
</feature>
<accession>A0A0E0AU75</accession>
<keyword evidence="3" id="KW-1185">Reference proteome</keyword>
<dbReference type="EnsemblPlants" id="OGLUM08G12080.1">
    <property type="protein sequence ID" value="OGLUM08G12080.1"/>
    <property type="gene ID" value="OGLUM08G12080"/>
</dbReference>
<dbReference type="Proteomes" id="UP000026961">
    <property type="component" value="Chromosome 8"/>
</dbReference>
<reference evidence="2" key="2">
    <citation type="submission" date="2018-05" db="EMBL/GenBank/DDBJ databases">
        <title>OgluRS3 (Oryza glumaepatula Reference Sequence Version 3).</title>
        <authorList>
            <person name="Zhang J."/>
            <person name="Kudrna D."/>
            <person name="Lee S."/>
            <person name="Talag J."/>
            <person name="Welchert J."/>
            <person name="Wing R.A."/>
        </authorList>
    </citation>
    <scope>NUCLEOTIDE SEQUENCE [LARGE SCALE GENOMIC DNA]</scope>
</reference>
<proteinExistence type="predicted"/>
<feature type="compositionally biased region" description="Polar residues" evidence="1">
    <location>
        <begin position="185"/>
        <end position="195"/>
    </location>
</feature>
<evidence type="ECO:0000313" key="3">
    <source>
        <dbReference type="Proteomes" id="UP000026961"/>
    </source>
</evidence>
<feature type="compositionally biased region" description="Basic and acidic residues" evidence="1">
    <location>
        <begin position="200"/>
        <end position="217"/>
    </location>
</feature>
<dbReference type="HOGENOM" id="CLU_021499_1_0_1"/>
<feature type="region of interest" description="Disordered" evidence="1">
    <location>
        <begin position="185"/>
        <end position="242"/>
    </location>
</feature>
<organism evidence="2">
    <name type="scientific">Oryza glumipatula</name>
    <dbReference type="NCBI Taxonomy" id="40148"/>
    <lineage>
        <taxon>Eukaryota</taxon>
        <taxon>Viridiplantae</taxon>
        <taxon>Streptophyta</taxon>
        <taxon>Embryophyta</taxon>
        <taxon>Tracheophyta</taxon>
        <taxon>Spermatophyta</taxon>
        <taxon>Magnoliopsida</taxon>
        <taxon>Liliopsida</taxon>
        <taxon>Poales</taxon>
        <taxon>Poaceae</taxon>
        <taxon>BOP clade</taxon>
        <taxon>Oryzoideae</taxon>
        <taxon>Oryzeae</taxon>
        <taxon>Oryzinae</taxon>
        <taxon>Oryza</taxon>
    </lineage>
</organism>
<evidence type="ECO:0000313" key="2">
    <source>
        <dbReference type="EnsemblPlants" id="OGLUM08G12080.1"/>
    </source>
</evidence>
<dbReference type="AlphaFoldDB" id="A0A0E0AU75"/>
<name>A0A0E0AU75_9ORYZ</name>
<protein>
    <submittedName>
        <fullName evidence="2">Uncharacterized protein</fullName>
    </submittedName>
</protein>
<sequence>MEEEWPYPLLSKEIDARHRAKKISDGNSCSSLAVLIPRTTGWWGIDPRWKPRQKRHCWQKRQADNRGNANGPSHASYASCKARNDSSNGSRCANLTLARRICTICRAYSVSSTACTYIWHQPMARTIHGLRCFDNFIDIYIASVGSFRPELMSGFRPYTASYGDMSSFGGGSSLVPIELRTSQTDDAPHVTQPTQPEVGKGNDNDPRRSNRERHEPNRLSLSGPRHAAGQRKKNYKKARWNI</sequence>
<reference evidence="2" key="1">
    <citation type="submission" date="2015-04" db="UniProtKB">
        <authorList>
            <consortium name="EnsemblPlants"/>
        </authorList>
    </citation>
    <scope>IDENTIFICATION</scope>
</reference>